<feature type="transmembrane region" description="Helical" evidence="6">
    <location>
        <begin position="98"/>
        <end position="131"/>
    </location>
</feature>
<evidence type="ECO:0000256" key="1">
    <source>
        <dbReference type="ARBA" id="ARBA00004141"/>
    </source>
</evidence>
<keyword evidence="5" id="KW-0175">Coiled coil</keyword>
<feature type="domain" description="Integral membrane bound transporter" evidence="7">
    <location>
        <begin position="60"/>
        <end position="176"/>
    </location>
</feature>
<dbReference type="EMBL" id="BAABDQ010000001">
    <property type="protein sequence ID" value="GAA3530438.1"/>
    <property type="molecule type" value="Genomic_DNA"/>
</dbReference>
<gene>
    <name evidence="8" type="ORF">GCM10022419_006800</name>
</gene>
<dbReference type="RefSeq" id="WP_345558465.1">
    <property type="nucleotide sequence ID" value="NZ_BAABDQ010000001.1"/>
</dbReference>
<feature type="transmembrane region" description="Helical" evidence="6">
    <location>
        <begin position="45"/>
        <end position="67"/>
    </location>
</feature>
<dbReference type="Pfam" id="PF13515">
    <property type="entry name" value="FUSC_2"/>
    <property type="match status" value="1"/>
</dbReference>
<keyword evidence="2 6" id="KW-0812">Transmembrane</keyword>
<evidence type="ECO:0000259" key="7">
    <source>
        <dbReference type="Pfam" id="PF13515"/>
    </source>
</evidence>
<keyword evidence="4 6" id="KW-0472">Membrane</keyword>
<evidence type="ECO:0000313" key="8">
    <source>
        <dbReference type="EMBL" id="GAA3530438.1"/>
    </source>
</evidence>
<comment type="caution">
    <text evidence="8">The sequence shown here is derived from an EMBL/GenBank/DDBJ whole genome shotgun (WGS) entry which is preliminary data.</text>
</comment>
<proteinExistence type="predicted"/>
<evidence type="ECO:0000313" key="9">
    <source>
        <dbReference type="Proteomes" id="UP001500630"/>
    </source>
</evidence>
<evidence type="ECO:0000256" key="5">
    <source>
        <dbReference type="SAM" id="Coils"/>
    </source>
</evidence>
<comment type="subcellular location">
    <subcellularLocation>
        <location evidence="1">Membrane</location>
        <topology evidence="1">Multi-pass membrane protein</topology>
    </subcellularLocation>
</comment>
<feature type="coiled-coil region" evidence="5">
    <location>
        <begin position="221"/>
        <end position="248"/>
    </location>
</feature>
<dbReference type="Proteomes" id="UP001500630">
    <property type="component" value="Unassembled WGS sequence"/>
</dbReference>
<evidence type="ECO:0000256" key="2">
    <source>
        <dbReference type="ARBA" id="ARBA00022692"/>
    </source>
</evidence>
<organism evidence="8 9">
    <name type="scientific">Nonomuraea rosea</name>
    <dbReference type="NCBI Taxonomy" id="638574"/>
    <lineage>
        <taxon>Bacteria</taxon>
        <taxon>Bacillati</taxon>
        <taxon>Actinomycetota</taxon>
        <taxon>Actinomycetes</taxon>
        <taxon>Streptosporangiales</taxon>
        <taxon>Streptosporangiaceae</taxon>
        <taxon>Nonomuraea</taxon>
    </lineage>
</organism>
<keyword evidence="3 6" id="KW-1133">Transmembrane helix</keyword>
<evidence type="ECO:0000256" key="4">
    <source>
        <dbReference type="ARBA" id="ARBA00023136"/>
    </source>
</evidence>
<feature type="transmembrane region" description="Helical" evidence="6">
    <location>
        <begin position="73"/>
        <end position="91"/>
    </location>
</feature>
<evidence type="ECO:0000256" key="3">
    <source>
        <dbReference type="ARBA" id="ARBA00022989"/>
    </source>
</evidence>
<accession>A0ABP6V8C1</accession>
<keyword evidence="9" id="KW-1185">Reference proteome</keyword>
<dbReference type="InterPro" id="IPR049453">
    <property type="entry name" value="Memb_transporter_dom"/>
</dbReference>
<evidence type="ECO:0000256" key="6">
    <source>
        <dbReference type="SAM" id="Phobius"/>
    </source>
</evidence>
<name>A0ABP6V8C1_9ACTN</name>
<protein>
    <recommendedName>
        <fullName evidence="7">Integral membrane bound transporter domain-containing protein</fullName>
    </recommendedName>
</protein>
<sequence>METDSGRRIDLPAAPLERVVKGGAAALGRLRTLGFRRWLRMERDALVQTVKVTGTCVLGWWLAAYVLKLDLPILVPVGVLLTVSATAYSTMIRGFQQVGAVLVGVGAATAVTWLIGINAATLAVLVVAGLVLTRLLNLPAQNVQIPITALLVFALGKTYGFERLADVLLGAGLGIVANLLVLPPRFVDEAVREVCGLSGELAELAEDMAKGLGKGWDEDMAREWLERARSLSQRLEDTKESADQAAESVRLALRRRRRYDRRLRQVAAAATCLDHACHQLRGIARGLMDLIAGVRGLPGEEGADLPRALAEQLMVLSRIFRAFSRLQIGHGRKEDLYDLCAALDEGERLQSKLAHAFGRTDSEEFRALQGALLDDCARIRHEFDPDTGPHKAAFPAIARN</sequence>
<reference evidence="9" key="1">
    <citation type="journal article" date="2019" name="Int. J. Syst. Evol. Microbiol.">
        <title>The Global Catalogue of Microorganisms (GCM) 10K type strain sequencing project: providing services to taxonomists for standard genome sequencing and annotation.</title>
        <authorList>
            <consortium name="The Broad Institute Genomics Platform"/>
            <consortium name="The Broad Institute Genome Sequencing Center for Infectious Disease"/>
            <person name="Wu L."/>
            <person name="Ma J."/>
        </authorList>
    </citation>
    <scope>NUCLEOTIDE SEQUENCE [LARGE SCALE GENOMIC DNA]</scope>
    <source>
        <strain evidence="9">JCM 17326</strain>
    </source>
</reference>